<dbReference type="AlphaFoldDB" id="A0A263D7Y2"/>
<dbReference type="Pfam" id="PF13830">
    <property type="entry name" value="DUF4192"/>
    <property type="match status" value="1"/>
</dbReference>
<sequence>MTTSTTSGRLRVDLRDPGQLLAGIPHLLGFRPSNSVVLIGHRGPAARTIGAVARADLPPAGCERDLAARLMGALLADGATGATLAIVGGRVAEQERPGARVVAALASVLRDTGLRLLHVLRVPDIAAGAAWACDTDPGCAGLLPDPATTALAAASATVGVVTFGSREAMASLLDPVDEDTLGRRSALLDAAADAAAGTDPDSDAEIHRACALVRRYLRGPGEVVLSDDEEVVALALAVSRPRVRDACLTLALPAGSDAARVAERLWLALVRATPRPERAHPACLLGFSAYMRGDGALAGMALENALTADPGHVLAGLLFRALDHHMLPKRLEQLGRGEDQAVEWLSGPEISAVPLPRDGSG</sequence>
<proteinExistence type="predicted"/>
<reference evidence="1 2" key="1">
    <citation type="submission" date="2017-07" db="EMBL/GenBank/DDBJ databases">
        <title>Amycolatopsis antarcticus sp. nov., isolated from the surface of an Antarcticus brown macroalga.</title>
        <authorList>
            <person name="Wang J."/>
            <person name="Leiva S."/>
            <person name="Huang J."/>
            <person name="Huang Y."/>
        </authorList>
    </citation>
    <scope>NUCLEOTIDE SEQUENCE [LARGE SCALE GENOMIC DNA]</scope>
    <source>
        <strain evidence="1 2">AU-G6</strain>
    </source>
</reference>
<gene>
    <name evidence="1" type="ORF">CFN78_05080</name>
</gene>
<keyword evidence="2" id="KW-1185">Reference proteome</keyword>
<dbReference type="Proteomes" id="UP000242444">
    <property type="component" value="Unassembled WGS sequence"/>
</dbReference>
<dbReference type="InParanoid" id="A0A263D7Y2"/>
<evidence type="ECO:0000313" key="2">
    <source>
        <dbReference type="Proteomes" id="UP000242444"/>
    </source>
</evidence>
<organism evidence="1 2">
    <name type="scientific">Amycolatopsis antarctica</name>
    <dbReference type="NCBI Taxonomy" id="1854586"/>
    <lineage>
        <taxon>Bacteria</taxon>
        <taxon>Bacillati</taxon>
        <taxon>Actinomycetota</taxon>
        <taxon>Actinomycetes</taxon>
        <taxon>Pseudonocardiales</taxon>
        <taxon>Pseudonocardiaceae</taxon>
        <taxon>Amycolatopsis</taxon>
    </lineage>
</organism>
<evidence type="ECO:0008006" key="3">
    <source>
        <dbReference type="Google" id="ProtNLM"/>
    </source>
</evidence>
<comment type="caution">
    <text evidence="1">The sequence shown here is derived from an EMBL/GenBank/DDBJ whole genome shotgun (WGS) entry which is preliminary data.</text>
</comment>
<accession>A0A263D7Y2</accession>
<dbReference type="RefSeq" id="WP_094861389.1">
    <property type="nucleotide sequence ID" value="NZ_NKYE01000002.1"/>
</dbReference>
<dbReference type="EMBL" id="NKYE01000002">
    <property type="protein sequence ID" value="OZM74491.1"/>
    <property type="molecule type" value="Genomic_DNA"/>
</dbReference>
<protein>
    <recommendedName>
        <fullName evidence="3">DUF4192 domain-containing protein</fullName>
    </recommendedName>
</protein>
<evidence type="ECO:0000313" key="1">
    <source>
        <dbReference type="EMBL" id="OZM74491.1"/>
    </source>
</evidence>
<name>A0A263D7Y2_9PSEU</name>
<dbReference type="OrthoDB" id="3264463at2"/>
<dbReference type="InterPro" id="IPR025447">
    <property type="entry name" value="DUF4192"/>
</dbReference>